<evidence type="ECO:0000256" key="1">
    <source>
        <dbReference type="SAM" id="MobiDB-lite"/>
    </source>
</evidence>
<dbReference type="OrthoDB" id="205694at2759"/>
<keyword evidence="3" id="KW-1185">Reference proteome</keyword>
<dbReference type="EMBL" id="AGNL01018667">
    <property type="protein sequence ID" value="EJK62720.1"/>
    <property type="molecule type" value="Genomic_DNA"/>
</dbReference>
<evidence type="ECO:0000313" key="3">
    <source>
        <dbReference type="Proteomes" id="UP000266841"/>
    </source>
</evidence>
<proteinExistence type="predicted"/>
<accession>K0SBQ6</accession>
<dbReference type="Proteomes" id="UP000266841">
    <property type="component" value="Unassembled WGS sequence"/>
</dbReference>
<sequence>AVGAQATKQRESRLKSASVEVTPKPPTAELIVVAIMAVPNLDTNEDDAAEPPSDLLPDNTEDKLLKKKILLDTILDKLRGSNDEVLKQLSQAIDSGDNLNADVLSGGYTNYSYKVYVEGNPDLCIFAKVCPESYLRTLS</sequence>
<feature type="region of interest" description="Disordered" evidence="1">
    <location>
        <begin position="1"/>
        <end position="21"/>
    </location>
</feature>
<protein>
    <submittedName>
        <fullName evidence="2">Uncharacterized protein</fullName>
    </submittedName>
</protein>
<gene>
    <name evidence="2" type="ORF">THAOC_16656</name>
</gene>
<dbReference type="AlphaFoldDB" id="K0SBQ6"/>
<feature type="non-terminal residue" evidence="2">
    <location>
        <position position="1"/>
    </location>
</feature>
<organism evidence="2 3">
    <name type="scientific">Thalassiosira oceanica</name>
    <name type="common">Marine diatom</name>
    <dbReference type="NCBI Taxonomy" id="159749"/>
    <lineage>
        <taxon>Eukaryota</taxon>
        <taxon>Sar</taxon>
        <taxon>Stramenopiles</taxon>
        <taxon>Ochrophyta</taxon>
        <taxon>Bacillariophyta</taxon>
        <taxon>Coscinodiscophyceae</taxon>
        <taxon>Thalassiosirophycidae</taxon>
        <taxon>Thalassiosirales</taxon>
        <taxon>Thalassiosiraceae</taxon>
        <taxon>Thalassiosira</taxon>
    </lineage>
</organism>
<name>K0SBQ6_THAOC</name>
<evidence type="ECO:0000313" key="2">
    <source>
        <dbReference type="EMBL" id="EJK62720.1"/>
    </source>
</evidence>
<comment type="caution">
    <text evidence="2">The sequence shown here is derived from an EMBL/GenBank/DDBJ whole genome shotgun (WGS) entry which is preliminary data.</text>
</comment>
<reference evidence="2 3" key="1">
    <citation type="journal article" date="2012" name="Genome Biol.">
        <title>Genome and low-iron response of an oceanic diatom adapted to chronic iron limitation.</title>
        <authorList>
            <person name="Lommer M."/>
            <person name="Specht M."/>
            <person name="Roy A.S."/>
            <person name="Kraemer L."/>
            <person name="Andreson R."/>
            <person name="Gutowska M.A."/>
            <person name="Wolf J."/>
            <person name="Bergner S.V."/>
            <person name="Schilhabel M.B."/>
            <person name="Klostermeier U.C."/>
            <person name="Beiko R.G."/>
            <person name="Rosenstiel P."/>
            <person name="Hippler M."/>
            <person name="Laroche J."/>
        </authorList>
    </citation>
    <scope>NUCLEOTIDE SEQUENCE [LARGE SCALE GENOMIC DNA]</scope>
    <source>
        <strain evidence="2 3">CCMP1005</strain>
    </source>
</reference>